<dbReference type="Proteomes" id="UP001596447">
    <property type="component" value="Unassembled WGS sequence"/>
</dbReference>
<reference evidence="2 3" key="1">
    <citation type="journal article" date="2019" name="Int. J. Syst. Evol. Microbiol.">
        <title>The Global Catalogue of Microorganisms (GCM) 10K type strain sequencing project: providing services to taxonomists for standard genome sequencing and annotation.</title>
        <authorList>
            <consortium name="The Broad Institute Genomics Platform"/>
            <consortium name="The Broad Institute Genome Sequencing Center for Infectious Disease"/>
            <person name="Wu L."/>
            <person name="Ma J."/>
        </authorList>
    </citation>
    <scope>NUCLEOTIDE SEQUENCE [LARGE SCALE GENOMIC DNA]</scope>
    <source>
        <strain evidence="2 3">XZGYJ-43</strain>
    </source>
</reference>
<keyword evidence="3" id="KW-1185">Reference proteome</keyword>
<evidence type="ECO:0000313" key="2">
    <source>
        <dbReference type="EMBL" id="MFC7201595.1"/>
    </source>
</evidence>
<organism evidence="2 3">
    <name type="scientific">Halospeciosus flavus</name>
    <dbReference type="NCBI Taxonomy" id="3032283"/>
    <lineage>
        <taxon>Archaea</taxon>
        <taxon>Methanobacteriati</taxon>
        <taxon>Methanobacteriota</taxon>
        <taxon>Stenosarchaea group</taxon>
        <taxon>Halobacteria</taxon>
        <taxon>Halobacteriales</taxon>
        <taxon>Halobacteriaceae</taxon>
        <taxon>Halospeciosus</taxon>
    </lineage>
</organism>
<dbReference type="InterPro" id="IPR011047">
    <property type="entry name" value="Quinoprotein_ADH-like_sf"/>
</dbReference>
<dbReference type="PANTHER" id="PTHR34512:SF30">
    <property type="entry name" value="OUTER MEMBRANE PROTEIN ASSEMBLY FACTOR BAMB"/>
    <property type="match status" value="1"/>
</dbReference>
<dbReference type="InterPro" id="IPR018391">
    <property type="entry name" value="PQQ_b-propeller_rpt"/>
</dbReference>
<dbReference type="SUPFAM" id="SSF50998">
    <property type="entry name" value="Quinoprotein alcohol dehydrogenase-like"/>
    <property type="match status" value="1"/>
</dbReference>
<dbReference type="PROSITE" id="PS51318">
    <property type="entry name" value="TAT"/>
    <property type="match status" value="1"/>
</dbReference>
<gene>
    <name evidence="2" type="ORF">ACFQJ9_19650</name>
</gene>
<feature type="domain" description="Pyrrolo-quinoline quinone repeat" evidence="1">
    <location>
        <begin position="208"/>
        <end position="279"/>
    </location>
</feature>
<dbReference type="EMBL" id="JBHTAR010000011">
    <property type="protein sequence ID" value="MFC7201595.1"/>
    <property type="molecule type" value="Genomic_DNA"/>
</dbReference>
<dbReference type="InterPro" id="IPR006311">
    <property type="entry name" value="TAT_signal"/>
</dbReference>
<dbReference type="InterPro" id="IPR002372">
    <property type="entry name" value="PQQ_rpt_dom"/>
</dbReference>
<evidence type="ECO:0000259" key="1">
    <source>
        <dbReference type="Pfam" id="PF13360"/>
    </source>
</evidence>
<name>A0ABD5Z996_9EURY</name>
<comment type="caution">
    <text evidence="2">The sequence shown here is derived from an EMBL/GenBank/DDBJ whole genome shotgun (WGS) entry which is preliminary data.</text>
</comment>
<dbReference type="SMART" id="SM00564">
    <property type="entry name" value="PQQ"/>
    <property type="match status" value="5"/>
</dbReference>
<dbReference type="PANTHER" id="PTHR34512">
    <property type="entry name" value="CELL SURFACE PROTEIN"/>
    <property type="match status" value="1"/>
</dbReference>
<dbReference type="AlphaFoldDB" id="A0ABD5Z996"/>
<accession>A0ABD5Z996</accession>
<evidence type="ECO:0000313" key="3">
    <source>
        <dbReference type="Proteomes" id="UP001596447"/>
    </source>
</evidence>
<dbReference type="RefSeq" id="WP_279528337.1">
    <property type="nucleotide sequence ID" value="NZ_CP122312.1"/>
</dbReference>
<dbReference type="Gene3D" id="2.130.10.10">
    <property type="entry name" value="YVTN repeat-like/Quinoprotein amine dehydrogenase"/>
    <property type="match status" value="2"/>
</dbReference>
<dbReference type="Pfam" id="PF13360">
    <property type="entry name" value="PQQ_2"/>
    <property type="match status" value="2"/>
</dbReference>
<feature type="domain" description="Pyrrolo-quinoline quinone repeat" evidence="1">
    <location>
        <begin position="68"/>
        <end position="200"/>
    </location>
</feature>
<dbReference type="InterPro" id="IPR015943">
    <property type="entry name" value="WD40/YVTN_repeat-like_dom_sf"/>
</dbReference>
<proteinExistence type="predicted"/>
<sequence>MSSPSTPTRRSFLAALGTGAAVGSAGCTAFGDDPARSDYPEGVRFDAGWPTARHDDANTAAVLGEDGPTDGTVEWRTDFAVGPGVRPLVANGHLLVADDVLRVLDVEGGAVQWSAPLPEGVSPAVLDGTVYVPEATDDPALVQYALDDGTENGRIALPARPTTPPAFSNDRETAFVAVDGGEVCAVDLSSGTVEWTREVPGEVRVPLAVNLGVVVAATTTGEVHCLTTTGEQFWWRNVHARMEGPPVLGDRRVYVGGLERSLRALDRQNGSLVWEADDDVTPFDEAVAFDGRHLYTGGGSVQAVDAATGEVAWSWQPDGGSVRCSPAVVGETLVVSGQAHSGHESADLGLVAGLDPTGGELLSGPERWRVELGNYAGHAVAAGVGRVFVRVSSVDGKPRVVAIR</sequence>
<protein>
    <submittedName>
        <fullName evidence="2">PQQ-binding-like beta-propeller repeat protein</fullName>
    </submittedName>
</protein>